<dbReference type="RefSeq" id="WP_228144028.1">
    <property type="nucleotide sequence ID" value="NZ_FOZU01000007.1"/>
</dbReference>
<evidence type="ECO:0000313" key="3">
    <source>
        <dbReference type="EMBL" id="SFS75469.1"/>
    </source>
</evidence>
<dbReference type="Proteomes" id="UP000182827">
    <property type="component" value="Unassembled WGS sequence"/>
</dbReference>
<dbReference type="Pfam" id="PF07007">
    <property type="entry name" value="LprI"/>
    <property type="match status" value="1"/>
</dbReference>
<feature type="chain" id="PRO_5010238851" description="Lysozyme inhibitor LprI-like N-terminal domain-containing protein" evidence="1">
    <location>
        <begin position="18"/>
        <end position="300"/>
    </location>
</feature>
<name>A0A1I6SEW9_9GAMM</name>
<dbReference type="Gene3D" id="1.20.1270.180">
    <property type="match status" value="1"/>
</dbReference>
<dbReference type="EMBL" id="FOZU01000007">
    <property type="protein sequence ID" value="SFS75469.1"/>
    <property type="molecule type" value="Genomic_DNA"/>
</dbReference>
<keyword evidence="4" id="KW-1185">Reference proteome</keyword>
<feature type="domain" description="Lysozyme inhibitor LprI-like N-terminal" evidence="2">
    <location>
        <begin position="219"/>
        <end position="291"/>
    </location>
</feature>
<reference evidence="4" key="1">
    <citation type="submission" date="2016-10" db="EMBL/GenBank/DDBJ databases">
        <authorList>
            <person name="Varghese N."/>
            <person name="Submissions S."/>
        </authorList>
    </citation>
    <scope>NUCLEOTIDE SEQUENCE [LARGE SCALE GENOMIC DNA]</scope>
    <source>
        <strain evidence="4">ANC 5076</strain>
    </source>
</reference>
<proteinExistence type="predicted"/>
<evidence type="ECO:0000259" key="2">
    <source>
        <dbReference type="Pfam" id="PF07007"/>
    </source>
</evidence>
<dbReference type="InterPro" id="IPR009739">
    <property type="entry name" value="LprI-like_N"/>
</dbReference>
<dbReference type="AlphaFoldDB" id="A0A1I6SEW9"/>
<feature type="signal peptide" evidence="1">
    <location>
        <begin position="1"/>
        <end position="17"/>
    </location>
</feature>
<dbReference type="PROSITE" id="PS51257">
    <property type="entry name" value="PROKAR_LIPOPROTEIN"/>
    <property type="match status" value="1"/>
</dbReference>
<organism evidence="3 4">
    <name type="scientific">Acinetobacter bohemicus</name>
    <dbReference type="NCBI Taxonomy" id="1435036"/>
    <lineage>
        <taxon>Bacteria</taxon>
        <taxon>Pseudomonadati</taxon>
        <taxon>Pseudomonadota</taxon>
        <taxon>Gammaproteobacteria</taxon>
        <taxon>Moraxellales</taxon>
        <taxon>Moraxellaceae</taxon>
        <taxon>Acinetobacter</taxon>
    </lineage>
</organism>
<sequence length="300" mass="33952">MKLKLLALMTCMLLVSGCDKVQSIAGGSVKCDDENAKQLVVEGFSKTVSDIASKRVKELIDTENVTIDMGKLRSTLQQITFNVNDVRTNNSDPNSKKQYCVTEFVVKVPDQMVKDADAARAVYDENNIAQAAVLSDLSFEANQLKKEIEYLVQPTDDGKKVYVTLENPDALAYFVRDIAVDSLVKTARQNAAEVAKQDEIKRVAEEEAAVQEYQSVLISEAKTNLDKANENLNLVWNSTTKEERSRLLDEQKIWLKKRELECKLESSNSDNPEVYRINCETNMTTQRTSELRQKIYYLEE</sequence>
<accession>A0A1I6SEW9</accession>
<evidence type="ECO:0000256" key="1">
    <source>
        <dbReference type="SAM" id="SignalP"/>
    </source>
</evidence>
<gene>
    <name evidence="3" type="ORF">SAMN05444586_100769</name>
</gene>
<evidence type="ECO:0000313" key="4">
    <source>
        <dbReference type="Proteomes" id="UP000182827"/>
    </source>
</evidence>
<protein>
    <recommendedName>
        <fullName evidence="2">Lysozyme inhibitor LprI-like N-terminal domain-containing protein</fullName>
    </recommendedName>
</protein>
<keyword evidence="1" id="KW-0732">Signal</keyword>